<dbReference type="PANTHER" id="PTHR47234">
    <property type="match status" value="1"/>
</dbReference>
<accession>A0ABT2C176</accession>
<dbReference type="InterPro" id="IPR039426">
    <property type="entry name" value="TonB-dep_rcpt-like"/>
</dbReference>
<organism evidence="15 16">
    <name type="scientific">Telluria mixta</name>
    <dbReference type="NCBI Taxonomy" id="34071"/>
    <lineage>
        <taxon>Bacteria</taxon>
        <taxon>Pseudomonadati</taxon>
        <taxon>Pseudomonadota</taxon>
        <taxon>Betaproteobacteria</taxon>
        <taxon>Burkholderiales</taxon>
        <taxon>Oxalobacteraceae</taxon>
        <taxon>Telluria group</taxon>
        <taxon>Telluria</taxon>
    </lineage>
</organism>
<dbReference type="Pfam" id="PF00593">
    <property type="entry name" value="TonB_dep_Rec_b-barrel"/>
    <property type="match status" value="1"/>
</dbReference>
<dbReference type="InterPro" id="IPR036942">
    <property type="entry name" value="Beta-barrel_TonB_sf"/>
</dbReference>
<feature type="domain" description="TonB-dependent receptor-like beta-barrel" evidence="13">
    <location>
        <begin position="383"/>
        <end position="906"/>
    </location>
</feature>
<dbReference type="InterPro" id="IPR000531">
    <property type="entry name" value="Beta-barrel_TonB"/>
</dbReference>
<keyword evidence="4 10" id="KW-1134">Transmembrane beta strand</keyword>
<proteinExistence type="inferred from homology"/>
<evidence type="ECO:0000259" key="13">
    <source>
        <dbReference type="Pfam" id="PF00593"/>
    </source>
</evidence>
<feature type="signal peptide" evidence="12">
    <location>
        <begin position="1"/>
        <end position="23"/>
    </location>
</feature>
<dbReference type="PROSITE" id="PS52016">
    <property type="entry name" value="TONB_DEPENDENT_REC_3"/>
    <property type="match status" value="1"/>
</dbReference>
<evidence type="ECO:0000256" key="8">
    <source>
        <dbReference type="ARBA" id="ARBA00023170"/>
    </source>
</evidence>
<evidence type="ECO:0000256" key="2">
    <source>
        <dbReference type="ARBA" id="ARBA00009810"/>
    </source>
</evidence>
<evidence type="ECO:0000313" key="16">
    <source>
        <dbReference type="Proteomes" id="UP001165263"/>
    </source>
</evidence>
<dbReference type="RefSeq" id="WP_259450215.1">
    <property type="nucleotide sequence ID" value="NZ_CP119520.1"/>
</dbReference>
<sequence>MSRLQDLLVCGAGVFAIAAPASAQSDNAAPAPSTDTATPAAPITSIVVTGSRVIRNGDSSPSPVTVVSTDDLLTAKPGATLAEALNTLPVFAGSRGASSNPTTAGSAAGGSGSANQLNLRNIGATRTLVLMDGKRVPPTLYNSAVDVDLIPQAFVERVDIVTGGVSAVYGSDAMSGVVNYIIDRKFNGFKADASYGQSTYGDAGKRDLSLAWGAKLGKGLHVEAGIEARKDDGIDHRSDRDWLNLVGVTGAGTATNPYVLQTNLHQKSFPFGGLVTSGALNGQTFKQNGVLSPFVAGTATGTTAIQQGGDGGYWDSGLLARLKGTQLFGRIDYDVAAGTHAYAQVSGNLKTNTSFAETDQLNNVTLRRTNAFLPAQYQALIPTTQPTFTYSQFLSEIPRLQADSDTKQWVFVTGLDGKLGGARWNVDYTYGRSHLETSLSNVINRQNLSAALDAVTSNGQTVCNITVTNPGLADNCVPFNAFGPTAASQQAIDYVTDTARFDSTTVMHDVTAAITGSPFDGWAGPVNAALSAEWRDLTFSSHSSARPTDLVNCTGLGLNCATGSTLTEYVFGESPQGVGQRVAEIAGELDVPLLRDLPFAKKLDLNTAARYTKYDRSGNYWTWKAGIEWSITDQLRVRGARSRDIRAPTLYDLYAPRSQVIVRPTDLLTGASPAVPQIDESNPNLTAEIGNTTTLGVVWKPAAKLSFAVDAYRIKISDAITTVSGSTTAFQTACYQSGGTSPYCSLQVRPNGYTDKSTANAVTTWINRSVNISNIETYGLDFETNWSTRLFDRPASLRFLTAWQPHVIYRQPGLATIDQGGAAFGAGGMAATPSVRVSAYLRFRPMDDLTVDVTGRWRNAMKLSGDPTEVWLDNHIASFGTAGINLAYKLGWGDGDVQVYVNVDNVFNKVPPIGAFSGNGTRAGLRDGFALGDDPRGRYFTVGIRSMF</sequence>
<dbReference type="Gene3D" id="2.170.130.10">
    <property type="entry name" value="TonB-dependent receptor, plug domain"/>
    <property type="match status" value="1"/>
</dbReference>
<dbReference type="SUPFAM" id="SSF56935">
    <property type="entry name" value="Porins"/>
    <property type="match status" value="1"/>
</dbReference>
<keyword evidence="12" id="KW-0732">Signal</keyword>
<gene>
    <name evidence="15" type="ORF">NX786_17510</name>
</gene>
<dbReference type="InterPro" id="IPR037066">
    <property type="entry name" value="Plug_dom_sf"/>
</dbReference>
<dbReference type="EMBL" id="JANUHC010000006">
    <property type="protein sequence ID" value="MCS0631133.1"/>
    <property type="molecule type" value="Genomic_DNA"/>
</dbReference>
<evidence type="ECO:0000256" key="1">
    <source>
        <dbReference type="ARBA" id="ARBA00004571"/>
    </source>
</evidence>
<comment type="caution">
    <text evidence="15">The sequence shown here is derived from an EMBL/GenBank/DDBJ whole genome shotgun (WGS) entry which is preliminary data.</text>
</comment>
<reference evidence="15" key="1">
    <citation type="submission" date="2022-08" db="EMBL/GenBank/DDBJ databases">
        <title>Reclassification of Massilia species as members of the genera Telluria, Duganella, Pseudoduganella, Mokoshia gen. nov. and Zemynaea gen. nov. using orthogonal and non-orthogonal genome-based approaches.</title>
        <authorList>
            <person name="Bowman J.P."/>
        </authorList>
    </citation>
    <scope>NUCLEOTIDE SEQUENCE</scope>
    <source>
        <strain evidence="15">LMG 11547</strain>
    </source>
</reference>
<evidence type="ECO:0000313" key="15">
    <source>
        <dbReference type="EMBL" id="MCS0631133.1"/>
    </source>
</evidence>
<evidence type="ECO:0000256" key="11">
    <source>
        <dbReference type="RuleBase" id="RU003357"/>
    </source>
</evidence>
<evidence type="ECO:0000259" key="14">
    <source>
        <dbReference type="Pfam" id="PF07715"/>
    </source>
</evidence>
<dbReference type="Gene3D" id="2.40.170.20">
    <property type="entry name" value="TonB-dependent receptor, beta-barrel domain"/>
    <property type="match status" value="1"/>
</dbReference>
<keyword evidence="5 10" id="KW-0812">Transmembrane</keyword>
<evidence type="ECO:0000256" key="4">
    <source>
        <dbReference type="ARBA" id="ARBA00022452"/>
    </source>
</evidence>
<dbReference type="InterPro" id="IPR012910">
    <property type="entry name" value="Plug_dom"/>
</dbReference>
<evidence type="ECO:0000256" key="3">
    <source>
        <dbReference type="ARBA" id="ARBA00022448"/>
    </source>
</evidence>
<feature type="chain" id="PRO_5045248832" evidence="12">
    <location>
        <begin position="24"/>
        <end position="948"/>
    </location>
</feature>
<evidence type="ECO:0000256" key="6">
    <source>
        <dbReference type="ARBA" id="ARBA00023077"/>
    </source>
</evidence>
<keyword evidence="7 10" id="KW-0472">Membrane</keyword>
<keyword evidence="9 10" id="KW-0998">Cell outer membrane</keyword>
<name>A0ABT2C176_9BURK</name>
<keyword evidence="6 11" id="KW-0798">TonB box</keyword>
<feature type="domain" description="TonB-dependent receptor plug" evidence="14">
    <location>
        <begin position="59"/>
        <end position="177"/>
    </location>
</feature>
<evidence type="ECO:0000256" key="5">
    <source>
        <dbReference type="ARBA" id="ARBA00022692"/>
    </source>
</evidence>
<evidence type="ECO:0000256" key="12">
    <source>
        <dbReference type="SAM" id="SignalP"/>
    </source>
</evidence>
<comment type="subcellular location">
    <subcellularLocation>
        <location evidence="1 10">Cell outer membrane</location>
        <topology evidence="1 10">Multi-pass membrane protein</topology>
    </subcellularLocation>
</comment>
<keyword evidence="8 15" id="KW-0675">Receptor</keyword>
<evidence type="ECO:0000256" key="7">
    <source>
        <dbReference type="ARBA" id="ARBA00023136"/>
    </source>
</evidence>
<comment type="similarity">
    <text evidence="2 10 11">Belongs to the TonB-dependent receptor family.</text>
</comment>
<evidence type="ECO:0000256" key="9">
    <source>
        <dbReference type="ARBA" id="ARBA00023237"/>
    </source>
</evidence>
<dbReference type="PANTHER" id="PTHR47234:SF3">
    <property type="entry name" value="SECRETIN_TONB SHORT N-TERMINAL DOMAIN-CONTAINING PROTEIN"/>
    <property type="match status" value="1"/>
</dbReference>
<evidence type="ECO:0000256" key="10">
    <source>
        <dbReference type="PROSITE-ProRule" id="PRU01360"/>
    </source>
</evidence>
<protein>
    <submittedName>
        <fullName evidence="15">TonB-dependent receptor</fullName>
    </submittedName>
</protein>
<dbReference type="Pfam" id="PF07715">
    <property type="entry name" value="Plug"/>
    <property type="match status" value="1"/>
</dbReference>
<keyword evidence="16" id="KW-1185">Reference proteome</keyword>
<dbReference type="Proteomes" id="UP001165263">
    <property type="component" value="Unassembled WGS sequence"/>
</dbReference>
<keyword evidence="3 10" id="KW-0813">Transport</keyword>